<dbReference type="SMART" id="SM00184">
    <property type="entry name" value="RING"/>
    <property type="match status" value="1"/>
</dbReference>
<keyword evidence="16" id="KW-0472">Membrane</keyword>
<evidence type="ECO:0000256" key="18">
    <source>
        <dbReference type="ARBA" id="ARBA00041230"/>
    </source>
</evidence>
<keyword evidence="14" id="KW-0653">Protein transport</keyword>
<comment type="catalytic activity">
    <reaction evidence="1">
        <text>S-ubiquitinyl-[E2 ubiquitin-conjugating enzyme]-L-cysteine + [acceptor protein]-L-lysine = [E2 ubiquitin-conjugating enzyme]-L-cysteine + N(6)-ubiquitinyl-[acceptor protein]-L-lysine.</text>
        <dbReference type="EC" id="2.3.2.27"/>
    </reaction>
</comment>
<keyword evidence="17" id="KW-0576">Peroxisome</keyword>
<dbReference type="Pfam" id="PF04757">
    <property type="entry name" value="Pex2_Pex12"/>
    <property type="match status" value="1"/>
</dbReference>
<accession>A0ABR2WX28</accession>
<dbReference type="EMBL" id="JASJQH010000197">
    <property type="protein sequence ID" value="KAK9766031.1"/>
    <property type="molecule type" value="Genomic_DNA"/>
</dbReference>
<name>A0ABR2WX28_9FUNG</name>
<evidence type="ECO:0000256" key="13">
    <source>
        <dbReference type="ARBA" id="ARBA00022833"/>
    </source>
</evidence>
<evidence type="ECO:0000256" key="11">
    <source>
        <dbReference type="ARBA" id="ARBA00022771"/>
    </source>
</evidence>
<keyword evidence="15" id="KW-1133">Transmembrane helix</keyword>
<dbReference type="Proteomes" id="UP001479436">
    <property type="component" value="Unassembled WGS sequence"/>
</dbReference>
<keyword evidence="10" id="KW-0479">Metal-binding</keyword>
<evidence type="ECO:0000256" key="15">
    <source>
        <dbReference type="ARBA" id="ARBA00022989"/>
    </source>
</evidence>
<dbReference type="PANTHER" id="PTHR23350:SF0">
    <property type="entry name" value="PEROXISOME BIOGENESIS FACTOR 10"/>
    <property type="match status" value="1"/>
</dbReference>
<evidence type="ECO:0000256" key="1">
    <source>
        <dbReference type="ARBA" id="ARBA00000900"/>
    </source>
</evidence>
<feature type="compositionally biased region" description="Low complexity" evidence="20">
    <location>
        <begin position="20"/>
        <end position="31"/>
    </location>
</feature>
<dbReference type="Gene3D" id="3.30.40.10">
    <property type="entry name" value="Zinc/RING finger domain, C3HC4 (zinc finger)"/>
    <property type="match status" value="1"/>
</dbReference>
<evidence type="ECO:0000256" key="17">
    <source>
        <dbReference type="ARBA" id="ARBA00023140"/>
    </source>
</evidence>
<keyword evidence="12" id="KW-0833">Ubl conjugation pathway</keyword>
<dbReference type="InterPro" id="IPR001841">
    <property type="entry name" value="Znf_RING"/>
</dbReference>
<keyword evidence="9" id="KW-0812">Transmembrane</keyword>
<evidence type="ECO:0000256" key="8">
    <source>
        <dbReference type="ARBA" id="ARBA00022679"/>
    </source>
</evidence>
<dbReference type="PROSITE" id="PS50089">
    <property type="entry name" value="ZF_RING_2"/>
    <property type="match status" value="1"/>
</dbReference>
<comment type="subcellular location">
    <subcellularLocation>
        <location evidence="2">Peroxisome membrane</location>
        <topology evidence="2">Multi-pass membrane protein</topology>
    </subcellularLocation>
</comment>
<dbReference type="InterPro" id="IPR017907">
    <property type="entry name" value="Znf_RING_CS"/>
</dbReference>
<evidence type="ECO:0000256" key="12">
    <source>
        <dbReference type="ARBA" id="ARBA00022786"/>
    </source>
</evidence>
<dbReference type="InterPro" id="IPR006845">
    <property type="entry name" value="Pex_N"/>
</dbReference>
<evidence type="ECO:0000259" key="21">
    <source>
        <dbReference type="PROSITE" id="PS50089"/>
    </source>
</evidence>
<protein>
    <recommendedName>
        <fullName evidence="5">RING-type E3 ubiquitin transferase</fullName>
        <ecNumber evidence="5">2.3.2.27</ecNumber>
    </recommendedName>
    <alternativeName>
        <fullName evidence="18">Peroxin-10</fullName>
    </alternativeName>
</protein>
<dbReference type="CDD" id="cd16527">
    <property type="entry name" value="RING-HC_PEX10"/>
    <property type="match status" value="1"/>
</dbReference>
<reference evidence="22 23" key="1">
    <citation type="submission" date="2023-04" db="EMBL/GenBank/DDBJ databases">
        <title>Genome of Basidiobolus ranarum AG-B5.</title>
        <authorList>
            <person name="Stajich J.E."/>
            <person name="Carter-House D."/>
            <person name="Gryganskyi A."/>
        </authorList>
    </citation>
    <scope>NUCLEOTIDE SEQUENCE [LARGE SCALE GENOMIC DNA]</scope>
    <source>
        <strain evidence="22 23">AG-B5</strain>
    </source>
</reference>
<keyword evidence="11 19" id="KW-0863">Zinc-finger</keyword>
<proteinExistence type="inferred from homology"/>
<feature type="domain" description="RING-type" evidence="21">
    <location>
        <begin position="296"/>
        <end position="334"/>
    </location>
</feature>
<evidence type="ECO:0000313" key="22">
    <source>
        <dbReference type="EMBL" id="KAK9766031.1"/>
    </source>
</evidence>
<keyword evidence="6" id="KW-0813">Transport</keyword>
<dbReference type="InterPro" id="IPR025654">
    <property type="entry name" value="PEX2/10"/>
</dbReference>
<feature type="region of interest" description="Disordered" evidence="20">
    <location>
        <begin position="1"/>
        <end position="35"/>
    </location>
</feature>
<keyword evidence="13" id="KW-0862">Zinc</keyword>
<dbReference type="InterPro" id="IPR013083">
    <property type="entry name" value="Znf_RING/FYVE/PHD"/>
</dbReference>
<comment type="similarity">
    <text evidence="4">Belongs to the pex2/pex10/pex12 family.</text>
</comment>
<evidence type="ECO:0000256" key="14">
    <source>
        <dbReference type="ARBA" id="ARBA00022927"/>
    </source>
</evidence>
<sequence>MTSTNNDNSPSMTSTNNDNSPSMTSTTQSQPLEQRFDHDRVRIPLKLSLPPGAQPDIIRANQKDVYYQKVLEEKIVGVFQDWLGTRRQLKLQNELNLFSKFTYFALTTLLGSQTLGEEYCDVLQVTKETGVYPNFIRRFIQVFFNVCTPYLVARGLTDLRKNGRQRQLNTVAVVEEEKQSVKRKLQTWLTENSSKVQSFFTTYVRSAHMAIFYFFGAYYHFSKRFTGVRYIFTRQLRKGEERAGYEILGVLIVIQLLVKGFLSYRERLVEKPKEEEEADIDMDFSMDVGASSAQSCTLCLSPRKNTTATPCGHLFCWTCICEWCRNKPECPLCRQPATSSKLLLVQNY</sequence>
<dbReference type="SUPFAM" id="SSF57850">
    <property type="entry name" value="RING/U-box"/>
    <property type="match status" value="1"/>
</dbReference>
<dbReference type="PROSITE" id="PS00518">
    <property type="entry name" value="ZF_RING_1"/>
    <property type="match status" value="1"/>
</dbReference>
<evidence type="ECO:0000256" key="20">
    <source>
        <dbReference type="SAM" id="MobiDB-lite"/>
    </source>
</evidence>
<evidence type="ECO:0000256" key="7">
    <source>
        <dbReference type="ARBA" id="ARBA00022593"/>
    </source>
</evidence>
<evidence type="ECO:0000256" key="3">
    <source>
        <dbReference type="ARBA" id="ARBA00004906"/>
    </source>
</evidence>
<dbReference type="EC" id="2.3.2.27" evidence="5"/>
<evidence type="ECO:0000256" key="9">
    <source>
        <dbReference type="ARBA" id="ARBA00022692"/>
    </source>
</evidence>
<keyword evidence="23" id="KW-1185">Reference proteome</keyword>
<evidence type="ECO:0000256" key="2">
    <source>
        <dbReference type="ARBA" id="ARBA00004585"/>
    </source>
</evidence>
<gene>
    <name evidence="22" type="primary">PEX10</name>
    <name evidence="22" type="ORF">K7432_005176</name>
</gene>
<organism evidence="22 23">
    <name type="scientific">Basidiobolus ranarum</name>
    <dbReference type="NCBI Taxonomy" id="34480"/>
    <lineage>
        <taxon>Eukaryota</taxon>
        <taxon>Fungi</taxon>
        <taxon>Fungi incertae sedis</taxon>
        <taxon>Zoopagomycota</taxon>
        <taxon>Entomophthoromycotina</taxon>
        <taxon>Basidiobolomycetes</taxon>
        <taxon>Basidiobolales</taxon>
        <taxon>Basidiobolaceae</taxon>
        <taxon>Basidiobolus</taxon>
    </lineage>
</organism>
<evidence type="ECO:0000256" key="19">
    <source>
        <dbReference type="PROSITE-ProRule" id="PRU00175"/>
    </source>
</evidence>
<keyword evidence="7" id="KW-0962">Peroxisome biogenesis</keyword>
<feature type="compositionally biased region" description="Polar residues" evidence="20">
    <location>
        <begin position="1"/>
        <end position="19"/>
    </location>
</feature>
<comment type="pathway">
    <text evidence="3">Protein modification; protein ubiquitination.</text>
</comment>
<evidence type="ECO:0000256" key="10">
    <source>
        <dbReference type="ARBA" id="ARBA00022723"/>
    </source>
</evidence>
<evidence type="ECO:0000256" key="4">
    <source>
        <dbReference type="ARBA" id="ARBA00008704"/>
    </source>
</evidence>
<evidence type="ECO:0000256" key="16">
    <source>
        <dbReference type="ARBA" id="ARBA00023136"/>
    </source>
</evidence>
<evidence type="ECO:0000256" key="6">
    <source>
        <dbReference type="ARBA" id="ARBA00022448"/>
    </source>
</evidence>
<evidence type="ECO:0000313" key="23">
    <source>
        <dbReference type="Proteomes" id="UP001479436"/>
    </source>
</evidence>
<dbReference type="PANTHER" id="PTHR23350">
    <property type="entry name" value="PEROXISOME ASSEMBLY PROTEIN 10"/>
    <property type="match status" value="1"/>
</dbReference>
<keyword evidence="8" id="KW-0808">Transferase</keyword>
<dbReference type="Pfam" id="PF13920">
    <property type="entry name" value="zf-C3HC4_3"/>
    <property type="match status" value="1"/>
</dbReference>
<comment type="caution">
    <text evidence="22">The sequence shown here is derived from an EMBL/GenBank/DDBJ whole genome shotgun (WGS) entry which is preliminary data.</text>
</comment>
<evidence type="ECO:0000256" key="5">
    <source>
        <dbReference type="ARBA" id="ARBA00012483"/>
    </source>
</evidence>